<evidence type="ECO:0000256" key="5">
    <source>
        <dbReference type="ARBA" id="ARBA00023065"/>
    </source>
</evidence>
<evidence type="ECO:0000259" key="11">
    <source>
        <dbReference type="Pfam" id="PF00060"/>
    </source>
</evidence>
<comment type="subcellular location">
    <subcellularLocation>
        <location evidence="1">Membrane</location>
        <topology evidence="1">Multi-pass membrane protein</topology>
    </subcellularLocation>
</comment>
<evidence type="ECO:0000256" key="2">
    <source>
        <dbReference type="ARBA" id="ARBA00022448"/>
    </source>
</evidence>
<evidence type="ECO:0000256" key="1">
    <source>
        <dbReference type="ARBA" id="ARBA00004141"/>
    </source>
</evidence>
<gene>
    <name evidence="12" type="ORF">QJS04_geneDACA013847</name>
</gene>
<dbReference type="SUPFAM" id="SSF53850">
    <property type="entry name" value="Periplasmic binding protein-like II"/>
    <property type="match status" value="1"/>
</dbReference>
<dbReference type="InterPro" id="IPR001320">
    <property type="entry name" value="Iontro_rcpt_C"/>
</dbReference>
<proteinExistence type="predicted"/>
<keyword evidence="2" id="KW-0813">Transport</keyword>
<dbReference type="EMBL" id="JAUJYN010000006">
    <property type="protein sequence ID" value="KAK1269414.1"/>
    <property type="molecule type" value="Genomic_DNA"/>
</dbReference>
<dbReference type="InterPro" id="IPR015683">
    <property type="entry name" value="Ionotropic_Glu_rcpt"/>
</dbReference>
<evidence type="ECO:0000256" key="7">
    <source>
        <dbReference type="ARBA" id="ARBA00023170"/>
    </source>
</evidence>
<evidence type="ECO:0000256" key="3">
    <source>
        <dbReference type="ARBA" id="ARBA00022692"/>
    </source>
</evidence>
<dbReference type="Pfam" id="PF00060">
    <property type="entry name" value="Lig_chan"/>
    <property type="match status" value="1"/>
</dbReference>
<reference evidence="12" key="1">
    <citation type="journal article" date="2023" name="Nat. Commun.">
        <title>Diploid and tetraploid genomes of Acorus and the evolution of monocots.</title>
        <authorList>
            <person name="Ma L."/>
            <person name="Liu K.W."/>
            <person name="Li Z."/>
            <person name="Hsiao Y.Y."/>
            <person name="Qi Y."/>
            <person name="Fu T."/>
            <person name="Tang G.D."/>
            <person name="Zhang D."/>
            <person name="Sun W.H."/>
            <person name="Liu D.K."/>
            <person name="Li Y."/>
            <person name="Chen G.Z."/>
            <person name="Liu X.D."/>
            <person name="Liao X.Y."/>
            <person name="Jiang Y.T."/>
            <person name="Yu X."/>
            <person name="Hao Y."/>
            <person name="Huang J."/>
            <person name="Zhao X.W."/>
            <person name="Ke S."/>
            <person name="Chen Y.Y."/>
            <person name="Wu W.L."/>
            <person name="Hsu J.L."/>
            <person name="Lin Y.F."/>
            <person name="Huang M.D."/>
            <person name="Li C.Y."/>
            <person name="Huang L."/>
            <person name="Wang Z.W."/>
            <person name="Zhao X."/>
            <person name="Zhong W.Y."/>
            <person name="Peng D.H."/>
            <person name="Ahmad S."/>
            <person name="Lan S."/>
            <person name="Zhang J.S."/>
            <person name="Tsai W.C."/>
            <person name="Van de Peer Y."/>
            <person name="Liu Z.J."/>
        </authorList>
    </citation>
    <scope>NUCLEOTIDE SEQUENCE</scope>
    <source>
        <strain evidence="12">SCP</strain>
    </source>
</reference>
<keyword evidence="8" id="KW-0325">Glycoprotein</keyword>
<keyword evidence="13" id="KW-1185">Reference proteome</keyword>
<dbReference type="AlphaFoldDB" id="A0AAV9AYF7"/>
<keyword evidence="9" id="KW-1071">Ligand-gated ion channel</keyword>
<evidence type="ECO:0000256" key="4">
    <source>
        <dbReference type="ARBA" id="ARBA00022989"/>
    </source>
</evidence>
<dbReference type="PANTHER" id="PTHR18966">
    <property type="entry name" value="IONOTROPIC GLUTAMATE RECEPTOR"/>
    <property type="match status" value="1"/>
</dbReference>
<sequence length="146" mass="16285">MSNQSKIVVIVWVFVVLILTSSYTASLSSMLIVKQLQPTVSDVTQLIRNGDYVGYQDDSFVVNLLKEMNFVQSRLVPLHTIEDYVDAISKGKITAILDENAYLKVFLSRYCGGDKYTMIGPIANSGGFGFVSPPYLPHPDEFMHVN</sequence>
<keyword evidence="5" id="KW-0406">Ion transport</keyword>
<keyword evidence="4" id="KW-1133">Transmembrane helix</keyword>
<keyword evidence="7 12" id="KW-0675">Receptor</keyword>
<feature type="domain" description="Ionotropic glutamate receptor C-terminal" evidence="11">
    <location>
        <begin position="2"/>
        <end position="50"/>
    </location>
</feature>
<organism evidence="12 13">
    <name type="scientific">Acorus gramineus</name>
    <name type="common">Dwarf sweet flag</name>
    <dbReference type="NCBI Taxonomy" id="55184"/>
    <lineage>
        <taxon>Eukaryota</taxon>
        <taxon>Viridiplantae</taxon>
        <taxon>Streptophyta</taxon>
        <taxon>Embryophyta</taxon>
        <taxon>Tracheophyta</taxon>
        <taxon>Spermatophyta</taxon>
        <taxon>Magnoliopsida</taxon>
        <taxon>Liliopsida</taxon>
        <taxon>Acoraceae</taxon>
        <taxon>Acorus</taxon>
    </lineage>
</organism>
<keyword evidence="10" id="KW-0407">Ion channel</keyword>
<dbReference type="Proteomes" id="UP001179952">
    <property type="component" value="Unassembled WGS sequence"/>
</dbReference>
<evidence type="ECO:0000256" key="6">
    <source>
        <dbReference type="ARBA" id="ARBA00023136"/>
    </source>
</evidence>
<evidence type="ECO:0000256" key="10">
    <source>
        <dbReference type="ARBA" id="ARBA00023303"/>
    </source>
</evidence>
<dbReference type="Gene3D" id="1.10.287.70">
    <property type="match status" value="1"/>
</dbReference>
<evidence type="ECO:0000313" key="12">
    <source>
        <dbReference type="EMBL" id="KAK1269414.1"/>
    </source>
</evidence>
<protein>
    <submittedName>
        <fullName evidence="12">Glutamate receptor 2.9</fullName>
    </submittedName>
</protein>
<keyword evidence="6" id="KW-0472">Membrane</keyword>
<reference evidence="12" key="2">
    <citation type="submission" date="2023-06" db="EMBL/GenBank/DDBJ databases">
        <authorList>
            <person name="Ma L."/>
            <person name="Liu K.-W."/>
            <person name="Li Z."/>
            <person name="Hsiao Y.-Y."/>
            <person name="Qi Y."/>
            <person name="Fu T."/>
            <person name="Tang G."/>
            <person name="Zhang D."/>
            <person name="Sun W.-H."/>
            <person name="Liu D.-K."/>
            <person name="Li Y."/>
            <person name="Chen G.-Z."/>
            <person name="Liu X.-D."/>
            <person name="Liao X.-Y."/>
            <person name="Jiang Y.-T."/>
            <person name="Yu X."/>
            <person name="Hao Y."/>
            <person name="Huang J."/>
            <person name="Zhao X.-W."/>
            <person name="Ke S."/>
            <person name="Chen Y.-Y."/>
            <person name="Wu W.-L."/>
            <person name="Hsu J.-L."/>
            <person name="Lin Y.-F."/>
            <person name="Huang M.-D."/>
            <person name="Li C.-Y."/>
            <person name="Huang L."/>
            <person name="Wang Z.-W."/>
            <person name="Zhao X."/>
            <person name="Zhong W.-Y."/>
            <person name="Peng D.-H."/>
            <person name="Ahmad S."/>
            <person name="Lan S."/>
            <person name="Zhang J.-S."/>
            <person name="Tsai W.-C."/>
            <person name="Van De Peer Y."/>
            <person name="Liu Z.-J."/>
        </authorList>
    </citation>
    <scope>NUCLEOTIDE SEQUENCE</scope>
    <source>
        <strain evidence="12">SCP</strain>
        <tissue evidence="12">Leaves</tissue>
    </source>
</reference>
<name>A0AAV9AYF7_ACOGR</name>
<keyword evidence="3" id="KW-0812">Transmembrane</keyword>
<dbReference type="GO" id="GO:0015276">
    <property type="term" value="F:ligand-gated monoatomic ion channel activity"/>
    <property type="evidence" value="ECO:0007669"/>
    <property type="project" value="InterPro"/>
</dbReference>
<evidence type="ECO:0000313" key="13">
    <source>
        <dbReference type="Proteomes" id="UP001179952"/>
    </source>
</evidence>
<comment type="caution">
    <text evidence="12">The sequence shown here is derived from an EMBL/GenBank/DDBJ whole genome shotgun (WGS) entry which is preliminary data.</text>
</comment>
<dbReference type="GO" id="GO:0016020">
    <property type="term" value="C:membrane"/>
    <property type="evidence" value="ECO:0007669"/>
    <property type="project" value="UniProtKB-SubCell"/>
</dbReference>
<evidence type="ECO:0000256" key="9">
    <source>
        <dbReference type="ARBA" id="ARBA00023286"/>
    </source>
</evidence>
<evidence type="ECO:0000256" key="8">
    <source>
        <dbReference type="ARBA" id="ARBA00023180"/>
    </source>
</evidence>
<accession>A0AAV9AYF7</accession>